<dbReference type="Proteomes" id="UP000617734">
    <property type="component" value="Unassembled WGS sequence"/>
</dbReference>
<feature type="region of interest" description="Disordered" evidence="1">
    <location>
        <begin position="1"/>
        <end position="76"/>
    </location>
</feature>
<organism evidence="2 3">
    <name type="scientific">Kitasatospora indigofera</name>
    <dbReference type="NCBI Taxonomy" id="67307"/>
    <lineage>
        <taxon>Bacteria</taxon>
        <taxon>Bacillati</taxon>
        <taxon>Actinomycetota</taxon>
        <taxon>Actinomycetes</taxon>
        <taxon>Kitasatosporales</taxon>
        <taxon>Streptomycetaceae</taxon>
        <taxon>Kitasatospora</taxon>
    </lineage>
</organism>
<feature type="compositionally biased region" description="Low complexity" evidence="1">
    <location>
        <begin position="19"/>
        <end position="30"/>
    </location>
</feature>
<feature type="compositionally biased region" description="Basic and acidic residues" evidence="1">
    <location>
        <begin position="31"/>
        <end position="41"/>
    </location>
</feature>
<evidence type="ECO:0000256" key="1">
    <source>
        <dbReference type="SAM" id="MobiDB-lite"/>
    </source>
</evidence>
<reference evidence="2" key="2">
    <citation type="submission" date="2020-09" db="EMBL/GenBank/DDBJ databases">
        <authorList>
            <person name="Sun Q."/>
            <person name="Ohkuma M."/>
        </authorList>
    </citation>
    <scope>NUCLEOTIDE SEQUENCE</scope>
    <source>
        <strain evidence="2">JCM 4646</strain>
    </source>
</reference>
<keyword evidence="3" id="KW-1185">Reference proteome</keyword>
<protein>
    <submittedName>
        <fullName evidence="2">Uncharacterized protein</fullName>
    </submittedName>
</protein>
<comment type="caution">
    <text evidence="2">The sequence shown here is derived from an EMBL/GenBank/DDBJ whole genome shotgun (WGS) entry which is preliminary data.</text>
</comment>
<feature type="compositionally biased region" description="Basic residues" evidence="1">
    <location>
        <begin position="45"/>
        <end position="57"/>
    </location>
</feature>
<dbReference type="EMBL" id="BNBO01000059">
    <property type="protein sequence ID" value="GHH82587.1"/>
    <property type="molecule type" value="Genomic_DNA"/>
</dbReference>
<feature type="compositionally biased region" description="Gly residues" evidence="1">
    <location>
        <begin position="60"/>
        <end position="76"/>
    </location>
</feature>
<evidence type="ECO:0000313" key="3">
    <source>
        <dbReference type="Proteomes" id="UP000617734"/>
    </source>
</evidence>
<name>A0A919L3J1_9ACTN</name>
<proteinExistence type="predicted"/>
<reference evidence="2" key="1">
    <citation type="journal article" date="2014" name="Int. J. Syst. Evol. Microbiol.">
        <title>Complete genome sequence of Corynebacterium casei LMG S-19264T (=DSM 44701T), isolated from a smear-ripened cheese.</title>
        <authorList>
            <consortium name="US DOE Joint Genome Institute (JGI-PGF)"/>
            <person name="Walter F."/>
            <person name="Albersmeier A."/>
            <person name="Kalinowski J."/>
            <person name="Ruckert C."/>
        </authorList>
    </citation>
    <scope>NUCLEOTIDE SEQUENCE</scope>
    <source>
        <strain evidence="2">JCM 4646</strain>
    </source>
</reference>
<accession>A0A919L3J1</accession>
<dbReference type="AlphaFoldDB" id="A0A919L3J1"/>
<evidence type="ECO:0000313" key="2">
    <source>
        <dbReference type="EMBL" id="GHH82587.1"/>
    </source>
</evidence>
<gene>
    <name evidence="2" type="ORF">GCM10018781_67810</name>
</gene>
<sequence length="76" mass="7673">MSGGRRVAPVADGDGRPRAGGAVRPVVADVVRGRPAREAPGVHRTGVHRTGRLRRRTGQAVGGADGGGTRGGARGR</sequence>